<sequence length="139" mass="14661">MAGGVGLSLALTLGLGISRGISAALKVAINNLDGFVAGWDEKAQIATAISKGDLDRDVTRSAALEIDASALSRDETGQLLTIVRTLSQGQLSFEGAITNMTQSLRQKRREEAASDPQQIAQLLQEQVGEAVKFQGLEHA</sequence>
<protein>
    <submittedName>
        <fullName evidence="1">Uncharacterized protein</fullName>
    </submittedName>
</protein>
<name>A0ABT2YIX6_9BURK</name>
<proteinExistence type="predicted"/>
<dbReference type="RefSeq" id="WP_263572576.1">
    <property type="nucleotide sequence ID" value="NZ_JAJIRN010000008.1"/>
</dbReference>
<comment type="caution">
    <text evidence="1">The sequence shown here is derived from an EMBL/GenBank/DDBJ whole genome shotgun (WGS) entry which is preliminary data.</text>
</comment>
<gene>
    <name evidence="1" type="ORF">LNV07_18045</name>
</gene>
<accession>A0ABT2YIX6</accession>
<dbReference type="EMBL" id="JAJIRN010000008">
    <property type="protein sequence ID" value="MCV2369988.1"/>
    <property type="molecule type" value="Genomic_DNA"/>
</dbReference>
<keyword evidence="2" id="KW-1185">Reference proteome</keyword>
<organism evidence="1 2">
    <name type="scientific">Roseateles oligotrophus</name>
    <dbReference type="NCBI Taxonomy" id="1769250"/>
    <lineage>
        <taxon>Bacteria</taxon>
        <taxon>Pseudomonadati</taxon>
        <taxon>Pseudomonadota</taxon>
        <taxon>Betaproteobacteria</taxon>
        <taxon>Burkholderiales</taxon>
        <taxon>Sphaerotilaceae</taxon>
        <taxon>Roseateles</taxon>
    </lineage>
</organism>
<evidence type="ECO:0000313" key="1">
    <source>
        <dbReference type="EMBL" id="MCV2369988.1"/>
    </source>
</evidence>
<reference evidence="1 2" key="1">
    <citation type="submission" date="2021-11" db="EMBL/GenBank/DDBJ databases">
        <authorList>
            <person name="Liang Q."/>
            <person name="Mou H."/>
            <person name="Liu Z."/>
        </authorList>
    </citation>
    <scope>NUCLEOTIDE SEQUENCE [LARGE SCALE GENOMIC DNA]</scope>
    <source>
        <strain evidence="1 2">CHU3</strain>
    </source>
</reference>
<evidence type="ECO:0000313" key="2">
    <source>
        <dbReference type="Proteomes" id="UP001209701"/>
    </source>
</evidence>
<dbReference type="Proteomes" id="UP001209701">
    <property type="component" value="Unassembled WGS sequence"/>
</dbReference>